<dbReference type="InterPro" id="IPR004217">
    <property type="entry name" value="Tim10-like"/>
</dbReference>
<dbReference type="EMBL" id="ATLV01015218">
    <property type="status" value="NOT_ANNOTATED_CDS"/>
    <property type="molecule type" value="Genomic_DNA"/>
</dbReference>
<reference evidence="4" key="2">
    <citation type="submission" date="2020-05" db="UniProtKB">
        <authorList>
            <consortium name="EnsemblMetazoa"/>
        </authorList>
    </citation>
    <scope>IDENTIFICATION</scope>
</reference>
<dbReference type="EMBL" id="KE525003">
    <property type="protein sequence ID" value="KFB40239.1"/>
    <property type="molecule type" value="Genomic_DNA"/>
</dbReference>
<comment type="subunit">
    <text evidence="1">Heterohexamer.</text>
</comment>
<gene>
    <name evidence="3" type="ORF">ZHAS_00007618</name>
</gene>
<keyword evidence="1" id="KW-0496">Mitochondrion</keyword>
<dbReference type="Gene3D" id="1.10.287.810">
    <property type="entry name" value="Mitochondrial import inner membrane translocase subunit tim13 like domains"/>
    <property type="match status" value="1"/>
</dbReference>
<keyword evidence="1" id="KW-0999">Mitochondrion inner membrane</keyword>
<evidence type="ECO:0000259" key="2">
    <source>
        <dbReference type="Pfam" id="PF02953"/>
    </source>
</evidence>
<dbReference type="VEuPathDB" id="VectorBase:ASIC007618"/>
<evidence type="ECO:0000313" key="3">
    <source>
        <dbReference type="EMBL" id="KFB40239.1"/>
    </source>
</evidence>
<dbReference type="SUPFAM" id="SSF144122">
    <property type="entry name" value="Tim10-like"/>
    <property type="match status" value="1"/>
</dbReference>
<dbReference type="Proteomes" id="UP000030765">
    <property type="component" value="Unassembled WGS sequence"/>
</dbReference>
<dbReference type="EnsemblMetazoa" id="ASIC007618-RA">
    <property type="protein sequence ID" value="ASIC007618-PA"/>
    <property type="gene ID" value="ASIC007618"/>
</dbReference>
<accession>A0A084VQJ5</accession>
<comment type="subcellular location">
    <subcellularLocation>
        <location evidence="1">Mitochondrion inner membrane</location>
        <topology evidence="1">Peripheral membrane protein</topology>
        <orientation evidence="1">Intermembrane side</orientation>
    </subcellularLocation>
</comment>
<keyword evidence="1" id="KW-1015">Disulfide bond</keyword>
<comment type="function">
    <text evidence="1">Mitochondrial intermembrane chaperone that participates in the import and insertion of some multi-pass transmembrane proteins into the mitochondrial inner membrane. Also required for the transfer of beta-barrel precursors from the TOM complex to the sorting and assembly machinery (SAM complex) of the outer membrane. Acts as a chaperone-like protein that protects the hydrophobic precursors from aggregation and guide them through the mitochondrial intermembrane space.</text>
</comment>
<organism evidence="3">
    <name type="scientific">Anopheles sinensis</name>
    <name type="common">Mosquito</name>
    <dbReference type="NCBI Taxonomy" id="74873"/>
    <lineage>
        <taxon>Eukaryota</taxon>
        <taxon>Metazoa</taxon>
        <taxon>Ecdysozoa</taxon>
        <taxon>Arthropoda</taxon>
        <taxon>Hexapoda</taxon>
        <taxon>Insecta</taxon>
        <taxon>Pterygota</taxon>
        <taxon>Neoptera</taxon>
        <taxon>Endopterygota</taxon>
        <taxon>Diptera</taxon>
        <taxon>Nematocera</taxon>
        <taxon>Culicoidea</taxon>
        <taxon>Culicidae</taxon>
        <taxon>Anophelinae</taxon>
        <taxon>Anopheles</taxon>
    </lineage>
</organism>
<feature type="domain" description="Tim10-like" evidence="2">
    <location>
        <begin position="60"/>
        <end position="83"/>
    </location>
</feature>
<sequence length="102" mass="11923">MSVVLLVVLHPPFEVNHPRADFRKADIRISQTKPMGPRFAYIALYDDTKLSKRMDKEYRDKCTLNCMEKFLKMNQRISQRFQEFQMLANENAIAAAQKLSGK</sequence>
<dbReference type="InterPro" id="IPR035427">
    <property type="entry name" value="Tim10-like_dom_sf"/>
</dbReference>
<protein>
    <recommendedName>
        <fullName evidence="1">Mitochondrial import inner membrane translocase subunit</fullName>
    </recommendedName>
</protein>
<dbReference type="Pfam" id="PF02953">
    <property type="entry name" value="zf-Tim10_DDP"/>
    <property type="match status" value="1"/>
</dbReference>
<keyword evidence="1" id="KW-0813">Transport</keyword>
<comment type="similarity">
    <text evidence="1">Belongs to the small Tim family.</text>
</comment>
<dbReference type="STRING" id="74873.A0A084VQJ5"/>
<keyword evidence="1" id="KW-0811">Translocation</keyword>
<keyword evidence="1" id="KW-0143">Chaperone</keyword>
<evidence type="ECO:0000313" key="5">
    <source>
        <dbReference type="Proteomes" id="UP000030765"/>
    </source>
</evidence>
<name>A0A084VQJ5_ANOSI</name>
<reference evidence="3 5" key="1">
    <citation type="journal article" date="2014" name="BMC Genomics">
        <title>Genome sequence of Anopheles sinensis provides insight into genetics basis of mosquito competence for malaria parasites.</title>
        <authorList>
            <person name="Zhou D."/>
            <person name="Zhang D."/>
            <person name="Ding G."/>
            <person name="Shi L."/>
            <person name="Hou Q."/>
            <person name="Ye Y."/>
            <person name="Xu Y."/>
            <person name="Zhou H."/>
            <person name="Xiong C."/>
            <person name="Li S."/>
            <person name="Yu J."/>
            <person name="Hong S."/>
            <person name="Yu X."/>
            <person name="Zou P."/>
            <person name="Chen C."/>
            <person name="Chang X."/>
            <person name="Wang W."/>
            <person name="Lv Y."/>
            <person name="Sun Y."/>
            <person name="Ma L."/>
            <person name="Shen B."/>
            <person name="Zhu C."/>
        </authorList>
    </citation>
    <scope>NUCLEOTIDE SEQUENCE [LARGE SCALE GENOMIC DNA]</scope>
</reference>
<dbReference type="OrthoDB" id="1551503at2759"/>
<proteinExistence type="inferred from homology"/>
<comment type="domain">
    <text evidence="1">The twin CX3C motif contains 4 conserved Cys residues that form 2 disulfide bonds in the mitochondrial intermembrane space.</text>
</comment>
<keyword evidence="1" id="KW-0472">Membrane</keyword>
<evidence type="ECO:0000256" key="1">
    <source>
        <dbReference type="RuleBase" id="RU367043"/>
    </source>
</evidence>
<keyword evidence="1" id="KW-0653">Protein transport</keyword>
<evidence type="ECO:0000313" key="4">
    <source>
        <dbReference type="EnsemblMetazoa" id="ASIC007618-PA"/>
    </source>
</evidence>
<dbReference type="GO" id="GO:0015031">
    <property type="term" value="P:protein transport"/>
    <property type="evidence" value="ECO:0007669"/>
    <property type="project" value="UniProtKB-KW"/>
</dbReference>
<dbReference type="GO" id="GO:0005743">
    <property type="term" value="C:mitochondrial inner membrane"/>
    <property type="evidence" value="ECO:0007669"/>
    <property type="project" value="UniProtKB-SubCell"/>
</dbReference>
<keyword evidence="5" id="KW-1185">Reference proteome</keyword>
<dbReference type="AlphaFoldDB" id="A0A084VQJ5"/>